<evidence type="ECO:0000313" key="1">
    <source>
        <dbReference type="EMBL" id="AJE17066.1"/>
    </source>
</evidence>
<gene>
    <name evidence="1" type="ORF">CL52_19185</name>
    <name evidence="2" type="ORF">SAMN05660875_10681</name>
</gene>
<protein>
    <submittedName>
        <fullName evidence="1">Ribonucleotide reductase subunit alpha</fullName>
    </submittedName>
</protein>
<reference evidence="1 3" key="3">
    <citation type="journal article" name="Genome Announc.">
        <title>Complete Genome Sequence of Pseudomonas balearica DSM 6083T.</title>
        <authorList>
            <person name="Bennasar-Figueras A."/>
            <person name="Salva-Serra F."/>
            <person name="Jaen-Luchoro D."/>
            <person name="Segui C."/>
            <person name="Aliaga F."/>
            <person name="Busquets A."/>
            <person name="Gomila M."/>
            <person name="Moore E.R."/>
            <person name="Lalucat J."/>
        </authorList>
    </citation>
    <scope>NUCLEOTIDE SEQUENCE [LARGE SCALE GENOMIC DNA]</scope>
    <source>
        <strain evidence="3">DSM 6083</strain>
        <strain evidence="1">DSM6083</strain>
    </source>
</reference>
<evidence type="ECO:0000313" key="2">
    <source>
        <dbReference type="EMBL" id="SDM58308.1"/>
    </source>
</evidence>
<dbReference type="EMBL" id="CP007511">
    <property type="protein sequence ID" value="AJE17066.1"/>
    <property type="molecule type" value="Genomic_DNA"/>
</dbReference>
<name>A0A8D3Y4G1_9GAMM</name>
<evidence type="ECO:0000313" key="3">
    <source>
        <dbReference type="Proteomes" id="UP000031271"/>
    </source>
</evidence>
<organism evidence="1 3">
    <name type="scientific">Stutzerimonas balearica DSM 6083</name>
    <dbReference type="NCBI Taxonomy" id="1123016"/>
    <lineage>
        <taxon>Bacteria</taxon>
        <taxon>Pseudomonadati</taxon>
        <taxon>Pseudomonadota</taxon>
        <taxon>Gammaproteobacteria</taxon>
        <taxon>Pseudomonadales</taxon>
        <taxon>Pseudomonadaceae</taxon>
        <taxon>Stutzerimonas</taxon>
    </lineage>
</organism>
<dbReference type="Proteomes" id="UP000031271">
    <property type="component" value="Chromosome"/>
</dbReference>
<evidence type="ECO:0000313" key="4">
    <source>
        <dbReference type="Proteomes" id="UP000182276"/>
    </source>
</evidence>
<dbReference type="EMBL" id="FNHO01000006">
    <property type="protein sequence ID" value="SDM58308.1"/>
    <property type="molecule type" value="Genomic_DNA"/>
</dbReference>
<dbReference type="GeneID" id="77262008"/>
<proteinExistence type="predicted"/>
<keyword evidence="4" id="KW-1185">Reference proteome</keyword>
<reference evidence="3" key="1">
    <citation type="submission" date="2014-03" db="EMBL/GenBank/DDBJ databases">
        <title>Complete genome of Pseudomonas balearica DSM 6083T, a sewage water isolate from an enrichment with 2-methylnaphthalene.</title>
        <authorList>
            <person name="Salva-Serra F."/>
            <person name="Jaen-Luchoro D."/>
            <person name="Busquets A."/>
            <person name="Pena A."/>
            <person name="Gomila M."/>
            <person name="Bosch R."/>
            <person name="Nogales B."/>
            <person name="Garcia-Valdes E."/>
            <person name="Lalucat J."/>
            <person name="Bennasar A."/>
        </authorList>
    </citation>
    <scope>NUCLEOTIDE SEQUENCE [LARGE SCALE GENOMIC DNA]</scope>
    <source>
        <strain evidence="3">DSM 6083</strain>
    </source>
</reference>
<accession>A0A8D3Y4G1</accession>
<dbReference type="Proteomes" id="UP000182276">
    <property type="component" value="Unassembled WGS sequence"/>
</dbReference>
<reference evidence="2 4" key="2">
    <citation type="submission" date="2016-10" db="EMBL/GenBank/DDBJ databases">
        <authorList>
            <person name="Varghese N."/>
            <person name="Submissions S."/>
        </authorList>
    </citation>
    <scope>NUCLEOTIDE SEQUENCE [LARGE SCALE GENOMIC DNA]</scope>
    <source>
        <strain evidence="2 4">DSM 6083</strain>
    </source>
</reference>
<dbReference type="AlphaFoldDB" id="A0A8D3Y4G1"/>
<sequence>MPCSFDHLLHAARQQTEPQRLLFVFAVAELPDDASAAERERFAQGGGGSLRPVLCVDKLPEELESFAVLLAESQRTGQAWDLVFAAALPGVGGLTPGSEDAQAPLEAMVASIESGSVGRFAAFDRAGQTVDFY</sequence>
<dbReference type="RefSeq" id="WP_043222449.1">
    <property type="nucleotide sequence ID" value="NZ_CP007511.1"/>
</dbReference>
<dbReference type="KEGG" id="pbm:CL52_19185"/>